<accession>A0A1T3NSU0</accession>
<keyword evidence="8" id="KW-1185">Reference proteome</keyword>
<name>A0A1T3NSU0_9ACTN</name>
<dbReference type="SUPFAM" id="SSF53474">
    <property type="entry name" value="alpha/beta-Hydrolases"/>
    <property type="match status" value="1"/>
</dbReference>
<feature type="signal peptide" evidence="5">
    <location>
        <begin position="1"/>
        <end position="28"/>
    </location>
</feature>
<dbReference type="GO" id="GO:0016787">
    <property type="term" value="F:hydrolase activity"/>
    <property type="evidence" value="ECO:0007669"/>
    <property type="project" value="UniProtKB-KW"/>
</dbReference>
<feature type="domain" description="Peptidase S33 tripeptidyl aminopeptidase-like C-terminal" evidence="6">
    <location>
        <begin position="398"/>
        <end position="492"/>
    </location>
</feature>
<protein>
    <submittedName>
        <fullName evidence="7">Peptidase</fullName>
    </submittedName>
</protein>
<sequence>MKRHTLVAFAAATTLVGGLLTLAPPALADDSPAPSAESASTPIAWKSCGSSNYPTLECGSLQVPMDHSRPGGQKITIAVSRIPHTAAKSLGPLLVNPGGPGAPGRGLAGYVAKNLRPEVAAQFDVIGFDPRGAGASEPHLDCVPGFNNPVRPSTVPNDFGDEFANIKRVYTFAKACGEKYGDFLKYMNTPAQAADMDSIRAALGAKQISYFGYSYGTYLGSVYAKLFPSRVKRLVLDSIVDPSRDSVWYGGQLTQDVAFDANMKAFFAWVAKYDANYRLGTDPAQVEKAWYAMRASLEKTPAEGVVGASELEDAFAQGGYNDAFWAELAEGFSGYAVDHVTGPLRTAYEDLAAASPGNDNINSGYLATQCRDAAWPKDWATWHRDAVKTYAKAPFLTWNNVWFNAACAFWPTSSLKPVNVANDKLPKTLLFQATNDAATPYEGGVTMHRLLRDSALVVEQGGRNHGISLSGSTCLDNYLNEYLITGKTPKGNGHGPADAVCQKQPDPVPNAAGAKLKAEAPKVSKTDL</sequence>
<dbReference type="InterPro" id="IPR029058">
    <property type="entry name" value="AB_hydrolase_fold"/>
</dbReference>
<evidence type="ECO:0000259" key="6">
    <source>
        <dbReference type="Pfam" id="PF08386"/>
    </source>
</evidence>
<comment type="similarity">
    <text evidence="1">Belongs to the peptidase S33 family.</text>
</comment>
<evidence type="ECO:0000256" key="4">
    <source>
        <dbReference type="SAM" id="MobiDB-lite"/>
    </source>
</evidence>
<keyword evidence="3" id="KW-0378">Hydrolase</keyword>
<evidence type="ECO:0000256" key="2">
    <source>
        <dbReference type="ARBA" id="ARBA00022729"/>
    </source>
</evidence>
<dbReference type="Proteomes" id="UP000190037">
    <property type="component" value="Unassembled WGS sequence"/>
</dbReference>
<feature type="compositionally biased region" description="Basic and acidic residues" evidence="4">
    <location>
        <begin position="516"/>
        <end position="528"/>
    </location>
</feature>
<evidence type="ECO:0000256" key="1">
    <source>
        <dbReference type="ARBA" id="ARBA00010088"/>
    </source>
</evidence>
<reference evidence="7 8" key="1">
    <citation type="submission" date="2017-03" db="EMBL/GenBank/DDBJ databases">
        <title>Draft genome sequence of Streptomyces scabrisporus NF3, endophyte isolated from Amphipterygium adstringens.</title>
        <authorList>
            <person name="Vazquez M."/>
            <person name="Ceapa C.D."/>
            <person name="Rodriguez Luna D."/>
            <person name="Sanchez Esquivel S."/>
        </authorList>
    </citation>
    <scope>NUCLEOTIDE SEQUENCE [LARGE SCALE GENOMIC DNA]</scope>
    <source>
        <strain evidence="7 8">NF3</strain>
    </source>
</reference>
<evidence type="ECO:0000256" key="5">
    <source>
        <dbReference type="SAM" id="SignalP"/>
    </source>
</evidence>
<dbReference type="STRING" id="159449.B4N89_01755"/>
<evidence type="ECO:0000313" key="8">
    <source>
        <dbReference type="Proteomes" id="UP000190037"/>
    </source>
</evidence>
<gene>
    <name evidence="7" type="ORF">B4N89_01755</name>
</gene>
<evidence type="ECO:0000256" key="3">
    <source>
        <dbReference type="ARBA" id="ARBA00022801"/>
    </source>
</evidence>
<feature type="region of interest" description="Disordered" evidence="4">
    <location>
        <begin position="492"/>
        <end position="528"/>
    </location>
</feature>
<dbReference type="PANTHER" id="PTHR43248:SF29">
    <property type="entry name" value="TRIPEPTIDYL AMINOPEPTIDASE"/>
    <property type="match status" value="1"/>
</dbReference>
<keyword evidence="2 5" id="KW-0732">Signal</keyword>
<proteinExistence type="inferred from homology"/>
<dbReference type="InterPro" id="IPR013595">
    <property type="entry name" value="Pept_S33_TAP-like_C"/>
</dbReference>
<evidence type="ECO:0000313" key="7">
    <source>
        <dbReference type="EMBL" id="OPC79834.1"/>
    </source>
</evidence>
<dbReference type="EMBL" id="MWQN01000001">
    <property type="protein sequence ID" value="OPC79834.1"/>
    <property type="molecule type" value="Genomic_DNA"/>
</dbReference>
<comment type="caution">
    <text evidence="7">The sequence shown here is derived from an EMBL/GenBank/DDBJ whole genome shotgun (WGS) entry which is preliminary data.</text>
</comment>
<dbReference type="PANTHER" id="PTHR43248">
    <property type="entry name" value="2-SUCCINYL-6-HYDROXY-2,4-CYCLOHEXADIENE-1-CARBOXYLATE SYNTHASE"/>
    <property type="match status" value="1"/>
</dbReference>
<dbReference type="AlphaFoldDB" id="A0A1T3NSU0"/>
<dbReference type="Pfam" id="PF08386">
    <property type="entry name" value="Abhydrolase_4"/>
    <property type="match status" value="1"/>
</dbReference>
<organism evidence="7 8">
    <name type="scientific">Embleya scabrispora</name>
    <dbReference type="NCBI Taxonomy" id="159449"/>
    <lineage>
        <taxon>Bacteria</taxon>
        <taxon>Bacillati</taxon>
        <taxon>Actinomycetota</taxon>
        <taxon>Actinomycetes</taxon>
        <taxon>Kitasatosporales</taxon>
        <taxon>Streptomycetaceae</taxon>
        <taxon>Embleya</taxon>
    </lineage>
</organism>
<feature type="chain" id="PRO_5012956124" evidence="5">
    <location>
        <begin position="29"/>
        <end position="528"/>
    </location>
</feature>
<dbReference type="OrthoDB" id="4498590at2"/>
<dbReference type="Gene3D" id="3.40.50.1820">
    <property type="entry name" value="alpha/beta hydrolase"/>
    <property type="match status" value="1"/>
</dbReference>
<dbReference type="InterPro" id="IPR051601">
    <property type="entry name" value="Serine_prot/Carboxylest_S33"/>
</dbReference>